<dbReference type="SUPFAM" id="SSF53098">
    <property type="entry name" value="Ribonuclease H-like"/>
    <property type="match status" value="1"/>
</dbReference>
<sequence length="521" mass="59567">MLKKGTISAENIQETHEIEAKRNKKSTNRQYLDEYLNLGFTWTGDTNCQIPKCITCREKLANSAMVSAKLKRHFSTKHANLATKNKEYFKRTLEMQGKQAKGFQKAVTISDKAQTASYKVAELIALKQKPHTEGESLILPACCEIVKIMFGRGAEKELLKIPLLDDTIKRRIIDMSEDIGKKTTDKLSSGRHFAIQVDESTDVSGKAHLLAFVRFINENEVINQISCCRELTERTTGQDIFDSINSYMEKFKVSWENCVGICTDGAPSMLGSIKGFATVIRTRHPNVVSTHCFSHRESLIAKTLPPDLKCVLEQVVSVVNYTKSRPLKTRLFKQLCNSMESKYECLLVHTEVRWLSRGKVLCRVYELKKELLAFFVKEGNDCFAQYLGEQWCAKFAYLADIFNYLNCVNTSIQGKNENILTSTDKLSAFQKKINYWKNRITEINKIDMFPLLQNEDTNEIIPIVIEHLSSLQEKIAKYFPSLDIEKYDWVRNPFGEAVTSSNELSLREEEDFISLSSDRTL</sequence>
<reference evidence="1 2" key="1">
    <citation type="submission" date="2019-01" db="EMBL/GenBank/DDBJ databases">
        <authorList>
            <person name="Sayadi A."/>
        </authorList>
    </citation>
    <scope>NUCLEOTIDE SEQUENCE [LARGE SCALE GENOMIC DNA]</scope>
</reference>
<dbReference type="EMBL" id="CAACVG010010629">
    <property type="protein sequence ID" value="VEN56237.1"/>
    <property type="molecule type" value="Genomic_DNA"/>
</dbReference>
<dbReference type="OrthoDB" id="6580598at2759"/>
<accession>A0A653DA36</accession>
<protein>
    <submittedName>
        <fullName evidence="1">Uncharacterized protein</fullName>
    </submittedName>
</protein>
<evidence type="ECO:0000313" key="2">
    <source>
        <dbReference type="Proteomes" id="UP000410492"/>
    </source>
</evidence>
<dbReference type="InterPro" id="IPR012337">
    <property type="entry name" value="RNaseH-like_sf"/>
</dbReference>
<dbReference type="AlphaFoldDB" id="A0A653DA36"/>
<dbReference type="PANTHER" id="PTHR45913:SF19">
    <property type="entry name" value="LOW QUALITY PROTEIN: ZINC FINGER BED DOMAIN-CONTAINING PROTEIN 5-LIKE"/>
    <property type="match status" value="1"/>
</dbReference>
<proteinExistence type="predicted"/>
<gene>
    <name evidence="1" type="ORF">CALMAC_LOCUS15184</name>
</gene>
<organism evidence="1 2">
    <name type="scientific">Callosobruchus maculatus</name>
    <name type="common">Southern cowpea weevil</name>
    <name type="synonym">Pulse bruchid</name>
    <dbReference type="NCBI Taxonomy" id="64391"/>
    <lineage>
        <taxon>Eukaryota</taxon>
        <taxon>Metazoa</taxon>
        <taxon>Ecdysozoa</taxon>
        <taxon>Arthropoda</taxon>
        <taxon>Hexapoda</taxon>
        <taxon>Insecta</taxon>
        <taxon>Pterygota</taxon>
        <taxon>Neoptera</taxon>
        <taxon>Endopterygota</taxon>
        <taxon>Coleoptera</taxon>
        <taxon>Polyphaga</taxon>
        <taxon>Cucujiformia</taxon>
        <taxon>Chrysomeloidea</taxon>
        <taxon>Chrysomelidae</taxon>
        <taxon>Bruchinae</taxon>
        <taxon>Bruchini</taxon>
        <taxon>Callosobruchus</taxon>
    </lineage>
</organism>
<keyword evidence="2" id="KW-1185">Reference proteome</keyword>
<dbReference type="PANTHER" id="PTHR45913">
    <property type="entry name" value="EPM2A-INTERACTING PROTEIN 1"/>
    <property type="match status" value="1"/>
</dbReference>
<dbReference type="Proteomes" id="UP000410492">
    <property type="component" value="Unassembled WGS sequence"/>
</dbReference>
<evidence type="ECO:0000313" key="1">
    <source>
        <dbReference type="EMBL" id="VEN56237.1"/>
    </source>
</evidence>
<name>A0A653DA36_CALMS</name>